<dbReference type="GO" id="GO:0016787">
    <property type="term" value="F:hydrolase activity"/>
    <property type="evidence" value="ECO:0007669"/>
    <property type="project" value="UniProtKB-KW"/>
</dbReference>
<dbReference type="EMBL" id="CP027860">
    <property type="protein sequence ID" value="AVP95715.1"/>
    <property type="molecule type" value="Genomic_DNA"/>
</dbReference>
<organism evidence="2 3">
    <name type="scientific">Ahniella affigens</name>
    <dbReference type="NCBI Taxonomy" id="2021234"/>
    <lineage>
        <taxon>Bacteria</taxon>
        <taxon>Pseudomonadati</taxon>
        <taxon>Pseudomonadota</taxon>
        <taxon>Gammaproteobacteria</taxon>
        <taxon>Lysobacterales</taxon>
        <taxon>Rhodanobacteraceae</taxon>
        <taxon>Ahniella</taxon>
    </lineage>
</organism>
<dbReference type="InterPro" id="IPR053136">
    <property type="entry name" value="UTP_pyrophosphatase-like"/>
</dbReference>
<evidence type="ECO:0000259" key="1">
    <source>
        <dbReference type="Pfam" id="PF01863"/>
    </source>
</evidence>
<dbReference type="OrthoDB" id="9811177at2"/>
<reference evidence="2 3" key="1">
    <citation type="submission" date="2018-03" db="EMBL/GenBank/DDBJ databases">
        <title>Ahniella affigens gen. nov., sp. nov., a gammaproteobacterium isolated from sandy soil near a stream.</title>
        <authorList>
            <person name="Ko Y."/>
            <person name="Kim J.-H."/>
        </authorList>
    </citation>
    <scope>NUCLEOTIDE SEQUENCE [LARGE SCALE GENOMIC DNA]</scope>
    <source>
        <strain evidence="2 3">D13</strain>
    </source>
</reference>
<evidence type="ECO:0000313" key="3">
    <source>
        <dbReference type="Proteomes" id="UP000241074"/>
    </source>
</evidence>
<evidence type="ECO:0000313" key="2">
    <source>
        <dbReference type="EMBL" id="AVP95715.1"/>
    </source>
</evidence>
<name>A0A2P1PLK5_9GAMM</name>
<dbReference type="AlphaFoldDB" id="A0A2P1PLK5"/>
<dbReference type="PANTHER" id="PTHR30399:SF1">
    <property type="entry name" value="UTP PYROPHOSPHATASE"/>
    <property type="match status" value="1"/>
</dbReference>
<keyword evidence="3" id="KW-1185">Reference proteome</keyword>
<dbReference type="RefSeq" id="WP_106889644.1">
    <property type="nucleotide sequence ID" value="NZ_CP027860.1"/>
</dbReference>
<dbReference type="InterPro" id="IPR002725">
    <property type="entry name" value="YgjP-like_metallopeptidase"/>
</dbReference>
<dbReference type="Proteomes" id="UP000241074">
    <property type="component" value="Chromosome"/>
</dbReference>
<dbReference type="CDD" id="cd07344">
    <property type="entry name" value="M48_yhfN_like"/>
    <property type="match status" value="1"/>
</dbReference>
<reference evidence="2 3" key="2">
    <citation type="submission" date="2018-03" db="EMBL/GenBank/DDBJ databases">
        <authorList>
            <person name="Keele B.F."/>
        </authorList>
    </citation>
    <scope>NUCLEOTIDE SEQUENCE [LARGE SCALE GENOMIC DNA]</scope>
    <source>
        <strain evidence="2 3">D13</strain>
    </source>
</reference>
<accession>A0A2P1PLK5</accession>
<dbReference type="PANTHER" id="PTHR30399">
    <property type="entry name" value="UNCHARACTERIZED PROTEIN YGJP"/>
    <property type="match status" value="1"/>
</dbReference>
<keyword evidence="2" id="KW-0378">Hydrolase</keyword>
<feature type="domain" description="YgjP-like metallopeptidase" evidence="1">
    <location>
        <begin position="28"/>
        <end position="235"/>
    </location>
</feature>
<dbReference type="Pfam" id="PF01863">
    <property type="entry name" value="YgjP-like"/>
    <property type="match status" value="1"/>
</dbReference>
<proteinExistence type="predicted"/>
<dbReference type="Gene3D" id="3.30.2010.10">
    <property type="entry name" value="Metalloproteases ('zincins'), catalytic domain"/>
    <property type="match status" value="1"/>
</dbReference>
<dbReference type="KEGG" id="xba:C7S18_00240"/>
<gene>
    <name evidence="2" type="ORF">C7S18_00240</name>
</gene>
<sequence>MQAEQLLEVETSQGRRVRVLATVSARARRLNLTVGAGGARVSMPEGTHPATIRAFLREHADWLAKKLRQLELTGRKLSAPVPGREDSLTFRGVQLPVVWKHESFPKIRISNNDLIIGLPMDRDDALPIATRGIRNFLMREMRRESTRLAAYYELRLGKSVSGFRFLPMKTLWGSLSSSGHMTLDLSLILAPPKALEYVVVHEMCHLWVRNHSSKFWDRVADVFPEVDSQRDWLNQSGHGIKTELARWIGKMPQAI</sequence>
<protein>
    <submittedName>
        <fullName evidence="2">Metal-dependent hydrolase</fullName>
    </submittedName>
</protein>